<gene>
    <name evidence="3" type="primary">Dgri\GH22763</name>
    <name evidence="3" type="ORF">Dgri_GH22763</name>
</gene>
<dbReference type="STRING" id="7222.B4JWC5"/>
<evidence type="ECO:0000313" key="4">
    <source>
        <dbReference type="Proteomes" id="UP000001070"/>
    </source>
</evidence>
<feature type="repeat" description="TPR" evidence="1">
    <location>
        <begin position="31"/>
        <end position="64"/>
    </location>
</feature>
<dbReference type="Proteomes" id="UP000001070">
    <property type="component" value="Unassembled WGS sequence"/>
</dbReference>
<evidence type="ECO:0000256" key="2">
    <source>
        <dbReference type="SAM" id="MobiDB-lite"/>
    </source>
</evidence>
<feature type="region of interest" description="Disordered" evidence="2">
    <location>
        <begin position="551"/>
        <end position="576"/>
    </location>
</feature>
<evidence type="ECO:0000256" key="1">
    <source>
        <dbReference type="PROSITE-ProRule" id="PRU00339"/>
    </source>
</evidence>
<dbReference type="SMART" id="SM00028">
    <property type="entry name" value="TPR"/>
    <property type="match status" value="2"/>
</dbReference>
<sequence>MASIINAPQAQGIAEAIPAWKKFDWSSDIQHDIYRDWGKYYFNRRRENMATHYYTQALTLDESDYMTLYQRSKALRVAAQIERSLKDARNASAMASKKMGPNAPINLQICDALFDLNEFEQSMAECFDNTQAFVGVKSEKFESRFDVVNDVIKDVTGKSMSLFYLKNSKLIARVREINKAKEIIDDRPRWKILRDLGKCDILSIPEVEEEILSPLEIARRARAFNVIHQTYLNDSWADVLFMKQLSNNPNLLLDQCKRSKNFLNALSHRQYDIVRQFMKMLQSRNPLYHVSYLKFPNRKMLEMNKQAYLFRIQYQTHRNMIANLREIRRLRNEGRVKSLSQYIEKIMGDYYVTKTNRVMCWKFEFINEVYNTMALALCEQYRVPKNFRYHPLSMYQLLLLPADKLKDVTAFVFGDRSTYQDGDVQDPVAANSRKLIVRMERRILFAKYSIEKCYLLHQIANVHLTQGRYDECCLSARKAVEEAHNCNSLLWTFLSYIQVVKANTVQHKVEKTKEALDKAIPIAQQLKNPDLIKFMEVCKTCNEEDTVKKQSIVSSRRNSKPSINTSNNEDDDIIIK</sequence>
<dbReference type="EMBL" id="CH916375">
    <property type="protein sequence ID" value="EDV98263.1"/>
    <property type="molecule type" value="Genomic_DNA"/>
</dbReference>
<dbReference type="OMA" id="GHHEECY"/>
<dbReference type="KEGG" id="dgr:6568884"/>
<reference evidence="3 4" key="1">
    <citation type="journal article" date="2007" name="Nature">
        <title>Evolution of genes and genomes on the Drosophila phylogeny.</title>
        <authorList>
            <consortium name="Drosophila 12 Genomes Consortium"/>
            <person name="Clark A.G."/>
            <person name="Eisen M.B."/>
            <person name="Smith D.R."/>
            <person name="Bergman C.M."/>
            <person name="Oliver B."/>
            <person name="Markow T.A."/>
            <person name="Kaufman T.C."/>
            <person name="Kellis M."/>
            <person name="Gelbart W."/>
            <person name="Iyer V.N."/>
            <person name="Pollard D.A."/>
            <person name="Sackton T.B."/>
            <person name="Larracuente A.M."/>
            <person name="Singh N.D."/>
            <person name="Abad J.P."/>
            <person name="Abt D.N."/>
            <person name="Adryan B."/>
            <person name="Aguade M."/>
            <person name="Akashi H."/>
            <person name="Anderson W.W."/>
            <person name="Aquadro C.F."/>
            <person name="Ardell D.H."/>
            <person name="Arguello R."/>
            <person name="Artieri C.G."/>
            <person name="Barbash D.A."/>
            <person name="Barker D."/>
            <person name="Barsanti P."/>
            <person name="Batterham P."/>
            <person name="Batzoglou S."/>
            <person name="Begun D."/>
            <person name="Bhutkar A."/>
            <person name="Blanco E."/>
            <person name="Bosak S.A."/>
            <person name="Bradley R.K."/>
            <person name="Brand A.D."/>
            <person name="Brent M.R."/>
            <person name="Brooks A.N."/>
            <person name="Brown R.H."/>
            <person name="Butlin R.K."/>
            <person name="Caggese C."/>
            <person name="Calvi B.R."/>
            <person name="Bernardo de Carvalho A."/>
            <person name="Caspi A."/>
            <person name="Castrezana S."/>
            <person name="Celniker S.E."/>
            <person name="Chang J.L."/>
            <person name="Chapple C."/>
            <person name="Chatterji S."/>
            <person name="Chinwalla A."/>
            <person name="Civetta A."/>
            <person name="Clifton S.W."/>
            <person name="Comeron J.M."/>
            <person name="Costello J.C."/>
            <person name="Coyne J.A."/>
            <person name="Daub J."/>
            <person name="David R.G."/>
            <person name="Delcher A.L."/>
            <person name="Delehaunty K."/>
            <person name="Do C.B."/>
            <person name="Ebling H."/>
            <person name="Edwards K."/>
            <person name="Eickbush T."/>
            <person name="Evans J.D."/>
            <person name="Filipski A."/>
            <person name="Findeiss S."/>
            <person name="Freyhult E."/>
            <person name="Fulton L."/>
            <person name="Fulton R."/>
            <person name="Garcia A.C."/>
            <person name="Gardiner A."/>
            <person name="Garfield D.A."/>
            <person name="Garvin B.E."/>
            <person name="Gibson G."/>
            <person name="Gilbert D."/>
            <person name="Gnerre S."/>
            <person name="Godfrey J."/>
            <person name="Good R."/>
            <person name="Gotea V."/>
            <person name="Gravely B."/>
            <person name="Greenberg A.J."/>
            <person name="Griffiths-Jones S."/>
            <person name="Gross S."/>
            <person name="Guigo R."/>
            <person name="Gustafson E.A."/>
            <person name="Haerty W."/>
            <person name="Hahn M.W."/>
            <person name="Halligan D.L."/>
            <person name="Halpern A.L."/>
            <person name="Halter G.M."/>
            <person name="Han M.V."/>
            <person name="Heger A."/>
            <person name="Hillier L."/>
            <person name="Hinrichs A.S."/>
            <person name="Holmes I."/>
            <person name="Hoskins R.A."/>
            <person name="Hubisz M.J."/>
            <person name="Hultmark D."/>
            <person name="Huntley M.A."/>
            <person name="Jaffe D.B."/>
            <person name="Jagadeeshan S."/>
            <person name="Jeck W.R."/>
            <person name="Johnson J."/>
            <person name="Jones C.D."/>
            <person name="Jordan W.C."/>
            <person name="Karpen G.H."/>
            <person name="Kataoka E."/>
            <person name="Keightley P.D."/>
            <person name="Kheradpour P."/>
            <person name="Kirkness E.F."/>
            <person name="Koerich L.B."/>
            <person name="Kristiansen K."/>
            <person name="Kudrna D."/>
            <person name="Kulathinal R.J."/>
            <person name="Kumar S."/>
            <person name="Kwok R."/>
            <person name="Lander E."/>
            <person name="Langley C.H."/>
            <person name="Lapoint R."/>
            <person name="Lazzaro B.P."/>
            <person name="Lee S.J."/>
            <person name="Levesque L."/>
            <person name="Li R."/>
            <person name="Lin C.F."/>
            <person name="Lin M.F."/>
            <person name="Lindblad-Toh K."/>
            <person name="Llopart A."/>
            <person name="Long M."/>
            <person name="Low L."/>
            <person name="Lozovsky E."/>
            <person name="Lu J."/>
            <person name="Luo M."/>
            <person name="Machado C.A."/>
            <person name="Makalowski W."/>
            <person name="Marzo M."/>
            <person name="Matsuda M."/>
            <person name="Matzkin L."/>
            <person name="McAllister B."/>
            <person name="McBride C.S."/>
            <person name="McKernan B."/>
            <person name="McKernan K."/>
            <person name="Mendez-Lago M."/>
            <person name="Minx P."/>
            <person name="Mollenhauer M.U."/>
            <person name="Montooth K."/>
            <person name="Mount S.M."/>
            <person name="Mu X."/>
            <person name="Myers E."/>
            <person name="Negre B."/>
            <person name="Newfeld S."/>
            <person name="Nielsen R."/>
            <person name="Noor M.A."/>
            <person name="O'Grady P."/>
            <person name="Pachter L."/>
            <person name="Papaceit M."/>
            <person name="Parisi M.J."/>
            <person name="Parisi M."/>
            <person name="Parts L."/>
            <person name="Pedersen J.S."/>
            <person name="Pesole G."/>
            <person name="Phillippy A.M."/>
            <person name="Ponting C.P."/>
            <person name="Pop M."/>
            <person name="Porcelli D."/>
            <person name="Powell J.R."/>
            <person name="Prohaska S."/>
            <person name="Pruitt K."/>
            <person name="Puig M."/>
            <person name="Quesneville H."/>
            <person name="Ram K.R."/>
            <person name="Rand D."/>
            <person name="Rasmussen M.D."/>
            <person name="Reed L.K."/>
            <person name="Reenan R."/>
            <person name="Reily A."/>
            <person name="Remington K.A."/>
            <person name="Rieger T.T."/>
            <person name="Ritchie M.G."/>
            <person name="Robin C."/>
            <person name="Rogers Y.H."/>
            <person name="Rohde C."/>
            <person name="Rozas J."/>
            <person name="Rubenfield M.J."/>
            <person name="Ruiz A."/>
            <person name="Russo S."/>
            <person name="Salzberg S.L."/>
            <person name="Sanchez-Gracia A."/>
            <person name="Saranga D.J."/>
            <person name="Sato H."/>
            <person name="Schaeffer S.W."/>
            <person name="Schatz M.C."/>
            <person name="Schlenke T."/>
            <person name="Schwartz R."/>
            <person name="Segarra C."/>
            <person name="Singh R.S."/>
            <person name="Sirot L."/>
            <person name="Sirota M."/>
            <person name="Sisneros N.B."/>
            <person name="Smith C.D."/>
            <person name="Smith T.F."/>
            <person name="Spieth J."/>
            <person name="Stage D.E."/>
            <person name="Stark A."/>
            <person name="Stephan W."/>
            <person name="Strausberg R.L."/>
            <person name="Strempel S."/>
            <person name="Sturgill D."/>
            <person name="Sutton G."/>
            <person name="Sutton G.G."/>
            <person name="Tao W."/>
            <person name="Teichmann S."/>
            <person name="Tobari Y.N."/>
            <person name="Tomimura Y."/>
            <person name="Tsolas J.M."/>
            <person name="Valente V.L."/>
            <person name="Venter E."/>
            <person name="Venter J.C."/>
            <person name="Vicario S."/>
            <person name="Vieira F.G."/>
            <person name="Vilella A.J."/>
            <person name="Villasante A."/>
            <person name="Walenz B."/>
            <person name="Wang J."/>
            <person name="Wasserman M."/>
            <person name="Watts T."/>
            <person name="Wilson D."/>
            <person name="Wilson R.K."/>
            <person name="Wing R.A."/>
            <person name="Wolfner M.F."/>
            <person name="Wong A."/>
            <person name="Wong G.K."/>
            <person name="Wu C.I."/>
            <person name="Wu G."/>
            <person name="Yamamoto D."/>
            <person name="Yang H.P."/>
            <person name="Yang S.P."/>
            <person name="Yorke J.A."/>
            <person name="Yoshida K."/>
            <person name="Zdobnov E."/>
            <person name="Zhang P."/>
            <person name="Zhang Y."/>
            <person name="Zimin A.V."/>
            <person name="Baldwin J."/>
            <person name="Abdouelleil A."/>
            <person name="Abdulkadir J."/>
            <person name="Abebe A."/>
            <person name="Abera B."/>
            <person name="Abreu J."/>
            <person name="Acer S.C."/>
            <person name="Aftuck L."/>
            <person name="Alexander A."/>
            <person name="An P."/>
            <person name="Anderson E."/>
            <person name="Anderson S."/>
            <person name="Arachi H."/>
            <person name="Azer M."/>
            <person name="Bachantsang P."/>
            <person name="Barry A."/>
            <person name="Bayul T."/>
            <person name="Berlin A."/>
            <person name="Bessette D."/>
            <person name="Bloom T."/>
            <person name="Blye J."/>
            <person name="Boguslavskiy L."/>
            <person name="Bonnet C."/>
            <person name="Boukhgalter B."/>
            <person name="Bourzgui I."/>
            <person name="Brown A."/>
            <person name="Cahill P."/>
            <person name="Channer S."/>
            <person name="Cheshatsang Y."/>
            <person name="Chuda L."/>
            <person name="Citroen M."/>
            <person name="Collymore A."/>
            <person name="Cooke P."/>
            <person name="Costello M."/>
            <person name="D'Aco K."/>
            <person name="Daza R."/>
            <person name="De Haan G."/>
            <person name="DeGray S."/>
            <person name="DeMaso C."/>
            <person name="Dhargay N."/>
            <person name="Dooley K."/>
            <person name="Dooley E."/>
            <person name="Doricent M."/>
            <person name="Dorje P."/>
            <person name="Dorjee K."/>
            <person name="Dupes A."/>
            <person name="Elong R."/>
            <person name="Falk J."/>
            <person name="Farina A."/>
            <person name="Faro S."/>
            <person name="Ferguson D."/>
            <person name="Fisher S."/>
            <person name="Foley C.D."/>
            <person name="Franke A."/>
            <person name="Friedrich D."/>
            <person name="Gadbois L."/>
            <person name="Gearin G."/>
            <person name="Gearin C.R."/>
            <person name="Giannoukos G."/>
            <person name="Goode T."/>
            <person name="Graham J."/>
            <person name="Grandbois E."/>
            <person name="Grewal S."/>
            <person name="Gyaltsen K."/>
            <person name="Hafez N."/>
            <person name="Hagos B."/>
            <person name="Hall J."/>
            <person name="Henson C."/>
            <person name="Hollinger A."/>
            <person name="Honan T."/>
            <person name="Huard M.D."/>
            <person name="Hughes L."/>
            <person name="Hurhula B."/>
            <person name="Husby M.E."/>
            <person name="Kamat A."/>
            <person name="Kanga B."/>
            <person name="Kashin S."/>
            <person name="Khazanovich D."/>
            <person name="Kisner P."/>
            <person name="Lance K."/>
            <person name="Lara M."/>
            <person name="Lee W."/>
            <person name="Lennon N."/>
            <person name="Letendre F."/>
            <person name="LeVine R."/>
            <person name="Lipovsky A."/>
            <person name="Liu X."/>
            <person name="Liu J."/>
            <person name="Liu S."/>
            <person name="Lokyitsang T."/>
            <person name="Lokyitsang Y."/>
            <person name="Lubonja R."/>
            <person name="Lui A."/>
            <person name="MacDonald P."/>
            <person name="Magnisalis V."/>
            <person name="Maru K."/>
            <person name="Matthews C."/>
            <person name="McCusker W."/>
            <person name="McDonough S."/>
            <person name="Mehta T."/>
            <person name="Meldrim J."/>
            <person name="Meneus L."/>
            <person name="Mihai O."/>
            <person name="Mihalev A."/>
            <person name="Mihova T."/>
            <person name="Mittelman R."/>
            <person name="Mlenga V."/>
            <person name="Montmayeur A."/>
            <person name="Mulrain L."/>
            <person name="Navidi A."/>
            <person name="Naylor J."/>
            <person name="Negash T."/>
            <person name="Nguyen T."/>
            <person name="Nguyen N."/>
            <person name="Nicol R."/>
            <person name="Norbu C."/>
            <person name="Norbu N."/>
            <person name="Novod N."/>
            <person name="O'Neill B."/>
            <person name="Osman S."/>
            <person name="Markiewicz E."/>
            <person name="Oyono O.L."/>
            <person name="Patti C."/>
            <person name="Phunkhang P."/>
            <person name="Pierre F."/>
            <person name="Priest M."/>
            <person name="Raghuraman S."/>
            <person name="Rege F."/>
            <person name="Reyes R."/>
            <person name="Rise C."/>
            <person name="Rogov P."/>
            <person name="Ross K."/>
            <person name="Ryan E."/>
            <person name="Settipalli S."/>
            <person name="Shea T."/>
            <person name="Sherpa N."/>
            <person name="Shi L."/>
            <person name="Shih D."/>
            <person name="Sparrow T."/>
            <person name="Spaulding J."/>
            <person name="Stalker J."/>
            <person name="Stange-Thomann N."/>
            <person name="Stavropoulos S."/>
            <person name="Stone C."/>
            <person name="Strader C."/>
            <person name="Tesfaye S."/>
            <person name="Thomson T."/>
            <person name="Thoulutsang Y."/>
            <person name="Thoulutsang D."/>
            <person name="Topham K."/>
            <person name="Topping I."/>
            <person name="Tsamla T."/>
            <person name="Vassiliev H."/>
            <person name="Vo A."/>
            <person name="Wangchuk T."/>
            <person name="Wangdi T."/>
            <person name="Weiand M."/>
            <person name="Wilkinson J."/>
            <person name="Wilson A."/>
            <person name="Yadav S."/>
            <person name="Young G."/>
            <person name="Yu Q."/>
            <person name="Zembek L."/>
            <person name="Zhong D."/>
            <person name="Zimmer A."/>
            <person name="Zwirko Z."/>
            <person name="Jaffe D.B."/>
            <person name="Alvarez P."/>
            <person name="Brockman W."/>
            <person name="Butler J."/>
            <person name="Chin C."/>
            <person name="Gnerre S."/>
            <person name="Grabherr M."/>
            <person name="Kleber M."/>
            <person name="Mauceli E."/>
            <person name="MacCallum I."/>
        </authorList>
    </citation>
    <scope>NUCLEOTIDE SEQUENCE [LARGE SCALE GENOMIC DNA]</scope>
    <source>
        <strain evidence="4">Tucson 15287-2541.00</strain>
    </source>
</reference>
<evidence type="ECO:0000313" key="3">
    <source>
        <dbReference type="EMBL" id="EDV98263.1"/>
    </source>
</evidence>
<feature type="compositionally biased region" description="Polar residues" evidence="2">
    <location>
        <begin position="551"/>
        <end position="567"/>
    </location>
</feature>
<name>B4JWC5_DROGR</name>
<dbReference type="InParanoid" id="B4JWC5"/>
<dbReference type="AlphaFoldDB" id="B4JWC5"/>
<dbReference type="InterPro" id="IPR011990">
    <property type="entry name" value="TPR-like_helical_dom_sf"/>
</dbReference>
<protein>
    <submittedName>
        <fullName evidence="3">GH22763</fullName>
    </submittedName>
</protein>
<keyword evidence="4" id="KW-1185">Reference proteome</keyword>
<dbReference type="PhylomeDB" id="B4JWC5"/>
<dbReference type="Gene3D" id="1.25.40.10">
    <property type="entry name" value="Tetratricopeptide repeat domain"/>
    <property type="match status" value="1"/>
</dbReference>
<dbReference type="PANTHER" id="PTHR21391">
    <property type="entry name" value="AT04489P-RELATED"/>
    <property type="match status" value="1"/>
</dbReference>
<dbReference type="InterPro" id="IPR019734">
    <property type="entry name" value="TPR_rpt"/>
</dbReference>
<organism evidence="4">
    <name type="scientific">Drosophila grimshawi</name>
    <name type="common">Hawaiian fruit fly</name>
    <name type="synonym">Idiomyia grimshawi</name>
    <dbReference type="NCBI Taxonomy" id="7222"/>
    <lineage>
        <taxon>Eukaryota</taxon>
        <taxon>Metazoa</taxon>
        <taxon>Ecdysozoa</taxon>
        <taxon>Arthropoda</taxon>
        <taxon>Hexapoda</taxon>
        <taxon>Insecta</taxon>
        <taxon>Pterygota</taxon>
        <taxon>Neoptera</taxon>
        <taxon>Endopterygota</taxon>
        <taxon>Diptera</taxon>
        <taxon>Brachycera</taxon>
        <taxon>Muscomorpha</taxon>
        <taxon>Ephydroidea</taxon>
        <taxon>Drosophilidae</taxon>
        <taxon>Drosophila</taxon>
        <taxon>Hawaiian Drosophila</taxon>
    </lineage>
</organism>
<dbReference type="OrthoDB" id="7752111at2759"/>
<dbReference type="HOGENOM" id="CLU_035279_0_0_1"/>
<dbReference type="eggNOG" id="ENOG502S15H">
    <property type="taxonomic scope" value="Eukaryota"/>
</dbReference>
<dbReference type="PANTHER" id="PTHR21391:SF0">
    <property type="entry name" value="AT04489P-RELATED"/>
    <property type="match status" value="1"/>
</dbReference>
<keyword evidence="1" id="KW-0802">TPR repeat</keyword>
<proteinExistence type="predicted"/>
<accession>B4JWC5</accession>
<dbReference type="SUPFAM" id="SSF48452">
    <property type="entry name" value="TPR-like"/>
    <property type="match status" value="2"/>
</dbReference>
<dbReference type="PROSITE" id="PS50005">
    <property type="entry name" value="TPR"/>
    <property type="match status" value="1"/>
</dbReference>